<reference evidence="1 2" key="1">
    <citation type="submission" date="2021-06" db="EMBL/GenBank/DDBJ databases">
        <title>Caerostris darwini draft genome.</title>
        <authorList>
            <person name="Kono N."/>
            <person name="Arakawa K."/>
        </authorList>
    </citation>
    <scope>NUCLEOTIDE SEQUENCE [LARGE SCALE GENOMIC DNA]</scope>
</reference>
<dbReference type="Proteomes" id="UP001054837">
    <property type="component" value="Unassembled WGS sequence"/>
</dbReference>
<name>A0AAV4MXR2_9ARAC</name>
<gene>
    <name evidence="1" type="ORF">CDAR_276601</name>
</gene>
<proteinExistence type="predicted"/>
<keyword evidence="2" id="KW-1185">Reference proteome</keyword>
<protein>
    <submittedName>
        <fullName evidence="1">Uncharacterized protein</fullName>
    </submittedName>
</protein>
<accession>A0AAV4MXR2</accession>
<organism evidence="1 2">
    <name type="scientific">Caerostris darwini</name>
    <dbReference type="NCBI Taxonomy" id="1538125"/>
    <lineage>
        <taxon>Eukaryota</taxon>
        <taxon>Metazoa</taxon>
        <taxon>Ecdysozoa</taxon>
        <taxon>Arthropoda</taxon>
        <taxon>Chelicerata</taxon>
        <taxon>Arachnida</taxon>
        <taxon>Araneae</taxon>
        <taxon>Araneomorphae</taxon>
        <taxon>Entelegynae</taxon>
        <taxon>Araneoidea</taxon>
        <taxon>Araneidae</taxon>
        <taxon>Caerostris</taxon>
    </lineage>
</organism>
<dbReference type="AlphaFoldDB" id="A0AAV4MXR2"/>
<comment type="caution">
    <text evidence="1">The sequence shown here is derived from an EMBL/GenBank/DDBJ whole genome shotgun (WGS) entry which is preliminary data.</text>
</comment>
<evidence type="ECO:0000313" key="1">
    <source>
        <dbReference type="EMBL" id="GIX77332.1"/>
    </source>
</evidence>
<sequence length="161" mass="18010">MAKNMAAATIPKVQTNPKIPAKKIVRRKQHLAVIKPINEQDSSINTRTCVQKNVAINKVKIGIKKVSPIKKDGIIIETVEEADLNKLIKELENNQVIAKNYTIGKPLKRKLHFICYGVLEELTADSIKANIMHQCEIDQDNSSAISIVHSPTKDPRNKLDL</sequence>
<dbReference type="EMBL" id="BPLQ01001003">
    <property type="protein sequence ID" value="GIX77332.1"/>
    <property type="molecule type" value="Genomic_DNA"/>
</dbReference>
<evidence type="ECO:0000313" key="2">
    <source>
        <dbReference type="Proteomes" id="UP001054837"/>
    </source>
</evidence>